<reference evidence="1 2" key="1">
    <citation type="submission" date="2019-08" db="EMBL/GenBank/DDBJ databases">
        <title>Whole genome of Aphis craccivora.</title>
        <authorList>
            <person name="Voronova N.V."/>
            <person name="Shulinski R.S."/>
            <person name="Bandarenka Y.V."/>
            <person name="Zhorov D.G."/>
            <person name="Warner D."/>
        </authorList>
    </citation>
    <scope>NUCLEOTIDE SEQUENCE [LARGE SCALE GENOMIC DNA]</scope>
    <source>
        <strain evidence="1">180601</strain>
        <tissue evidence="1">Whole Body</tissue>
    </source>
</reference>
<gene>
    <name evidence="1" type="ORF">FWK35_00012860</name>
</gene>
<accession>A0A6G0YQA8</accession>
<dbReference type="EMBL" id="VUJU01002851">
    <property type="protein sequence ID" value="KAF0759899.1"/>
    <property type="molecule type" value="Genomic_DNA"/>
</dbReference>
<dbReference type="OrthoDB" id="10290632at2759"/>
<protein>
    <submittedName>
        <fullName evidence="1">Nucleoredoxin-like</fullName>
    </submittedName>
</protein>
<evidence type="ECO:0000313" key="1">
    <source>
        <dbReference type="EMBL" id="KAF0759899.1"/>
    </source>
</evidence>
<keyword evidence="2" id="KW-1185">Reference proteome</keyword>
<dbReference type="Proteomes" id="UP000478052">
    <property type="component" value="Unassembled WGS sequence"/>
</dbReference>
<dbReference type="AlphaFoldDB" id="A0A6G0YQA8"/>
<proteinExistence type="predicted"/>
<comment type="caution">
    <text evidence="1">The sequence shown here is derived from an EMBL/GenBank/DDBJ whole genome shotgun (WGS) entry which is preliminary data.</text>
</comment>
<name>A0A6G0YQA8_APHCR</name>
<organism evidence="1 2">
    <name type="scientific">Aphis craccivora</name>
    <name type="common">Cowpea aphid</name>
    <dbReference type="NCBI Taxonomy" id="307492"/>
    <lineage>
        <taxon>Eukaryota</taxon>
        <taxon>Metazoa</taxon>
        <taxon>Ecdysozoa</taxon>
        <taxon>Arthropoda</taxon>
        <taxon>Hexapoda</taxon>
        <taxon>Insecta</taxon>
        <taxon>Pterygota</taxon>
        <taxon>Neoptera</taxon>
        <taxon>Paraneoptera</taxon>
        <taxon>Hemiptera</taxon>
        <taxon>Sternorrhyncha</taxon>
        <taxon>Aphidomorpha</taxon>
        <taxon>Aphidoidea</taxon>
        <taxon>Aphididae</taxon>
        <taxon>Aphidini</taxon>
        <taxon>Aphis</taxon>
        <taxon>Aphis</taxon>
    </lineage>
</organism>
<feature type="non-terminal residue" evidence="1">
    <location>
        <position position="108"/>
    </location>
</feature>
<sequence length="108" mass="12413">MAVELCLSSRLTDLLGDRLLYGSETVELNESMFNGSLIALYFVPLGSETVATDNRALRDLYKTVNENEKTLNIIQICYPDLSDDRRYFDELTSDVPWHSVLYEQAEKR</sequence>
<evidence type="ECO:0000313" key="2">
    <source>
        <dbReference type="Proteomes" id="UP000478052"/>
    </source>
</evidence>